<evidence type="ECO:0000256" key="1">
    <source>
        <dbReference type="SAM" id="MobiDB-lite"/>
    </source>
</evidence>
<dbReference type="AlphaFoldDB" id="A0A0G4FIS7"/>
<dbReference type="EMBL" id="CDMZ01000407">
    <property type="protein sequence ID" value="CEM13650.1"/>
    <property type="molecule type" value="Genomic_DNA"/>
</dbReference>
<accession>A0A0G4FIS7</accession>
<name>A0A0G4FIS7_9ALVE</name>
<sequence>MYMMSFGKVERLDYFKEQAVPFKPRPFGFVIFYKHRYKQRALSQKHHAMKVPTEGGGVRVHRLRGRAPKFDPRQQKSGHSKSRIRRQEEEAEVVICPAELISACRVFELEMETLTHAELPKAVKHYSQIITDLLRALYKEKKNV</sequence>
<evidence type="ECO:0000313" key="2">
    <source>
        <dbReference type="EMBL" id="CEM13650.1"/>
    </source>
</evidence>
<reference evidence="2" key="1">
    <citation type="submission" date="2014-11" db="EMBL/GenBank/DDBJ databases">
        <authorList>
            <person name="Otto D Thomas"/>
            <person name="Naeem Raeece"/>
        </authorList>
    </citation>
    <scope>NUCLEOTIDE SEQUENCE</scope>
</reference>
<proteinExistence type="predicted"/>
<protein>
    <submittedName>
        <fullName evidence="2">Uncharacterized protein</fullName>
    </submittedName>
</protein>
<dbReference type="VEuPathDB" id="CryptoDB:Cvel_3387"/>
<gene>
    <name evidence="2" type="ORF">Cvel_3387</name>
</gene>
<organism evidence="2">
    <name type="scientific">Chromera velia CCMP2878</name>
    <dbReference type="NCBI Taxonomy" id="1169474"/>
    <lineage>
        <taxon>Eukaryota</taxon>
        <taxon>Sar</taxon>
        <taxon>Alveolata</taxon>
        <taxon>Colpodellida</taxon>
        <taxon>Chromeraceae</taxon>
        <taxon>Chromera</taxon>
    </lineage>
</organism>
<feature type="region of interest" description="Disordered" evidence="1">
    <location>
        <begin position="64"/>
        <end position="85"/>
    </location>
</feature>